<protein>
    <submittedName>
        <fullName evidence="1">Uncharacterized protein</fullName>
    </submittedName>
</protein>
<reference evidence="2" key="1">
    <citation type="submission" date="2018-02" db="EMBL/GenBank/DDBJ databases">
        <authorList>
            <person name="Hausmann B."/>
        </authorList>
    </citation>
    <scope>NUCLEOTIDE SEQUENCE [LARGE SCALE GENOMIC DNA]</scope>
    <source>
        <strain evidence="2">Peat soil MAG SbA1</strain>
    </source>
</reference>
<evidence type="ECO:0000313" key="2">
    <source>
        <dbReference type="Proteomes" id="UP000238701"/>
    </source>
</evidence>
<dbReference type="Proteomes" id="UP000238701">
    <property type="component" value="Unassembled WGS sequence"/>
</dbReference>
<sequence>MAGGPYGSRFQSRGVGVTSYGWQTLDSRRGPFGENRATVTVARLLVVFDQACQPVAASEAHAIVVERKVNVPPVGGDGVSGPVIESLLVPRQFSDHALWIARPILEGDWTSSAASFG</sequence>
<gene>
    <name evidence="1" type="ORF">SBA1_820013</name>
</gene>
<organism evidence="1 2">
    <name type="scientific">Candidatus Sulfotelmatobacter kueseliae</name>
    <dbReference type="NCBI Taxonomy" id="2042962"/>
    <lineage>
        <taxon>Bacteria</taxon>
        <taxon>Pseudomonadati</taxon>
        <taxon>Acidobacteriota</taxon>
        <taxon>Terriglobia</taxon>
        <taxon>Terriglobales</taxon>
        <taxon>Candidatus Korobacteraceae</taxon>
        <taxon>Candidatus Sulfotelmatobacter</taxon>
    </lineage>
</organism>
<name>A0A2U3L8G5_9BACT</name>
<dbReference type="EMBL" id="OMOD01000180">
    <property type="protein sequence ID" value="SPF48211.1"/>
    <property type="molecule type" value="Genomic_DNA"/>
</dbReference>
<proteinExistence type="predicted"/>
<accession>A0A2U3L8G5</accession>
<evidence type="ECO:0000313" key="1">
    <source>
        <dbReference type="EMBL" id="SPF48211.1"/>
    </source>
</evidence>
<dbReference type="AlphaFoldDB" id="A0A2U3L8G5"/>